<dbReference type="HOGENOM" id="CLU_2154142_0_0_11"/>
<dbReference type="AlphaFoldDB" id="S5TF45"/>
<dbReference type="RefSeq" id="WP_020933461.1">
    <property type="nucleotide sequence ID" value="NC_021915.1"/>
</dbReference>
<dbReference type="KEGG" id="cmd:B841_00215"/>
<gene>
    <name evidence="1" type="ORF">B841_00215</name>
</gene>
<reference evidence="1 2" key="1">
    <citation type="submission" date="2012-11" db="EMBL/GenBank/DDBJ databases">
        <title>The complete genome sequence of Corynebacterium maris Coryn-1 (=DSM 45190).</title>
        <authorList>
            <person name="Schaffert L."/>
            <person name="Albersmeier A."/>
            <person name="Kalinowski J."/>
            <person name="Ruckert C."/>
        </authorList>
    </citation>
    <scope>NUCLEOTIDE SEQUENCE [LARGE SCALE GENOMIC DNA]</scope>
    <source>
        <strain evidence="2">Coryn-1</strain>
    </source>
</reference>
<organism evidence="1 2">
    <name type="scientific">Corynebacterium maris DSM 45190</name>
    <dbReference type="NCBI Taxonomy" id="1224163"/>
    <lineage>
        <taxon>Bacteria</taxon>
        <taxon>Bacillati</taxon>
        <taxon>Actinomycetota</taxon>
        <taxon>Actinomycetes</taxon>
        <taxon>Mycobacteriales</taxon>
        <taxon>Corynebacteriaceae</taxon>
        <taxon>Corynebacterium</taxon>
    </lineage>
</organism>
<name>S5TF45_9CORY</name>
<dbReference type="PATRIC" id="fig|1224163.3.peg.42"/>
<accession>S5TF45</accession>
<protein>
    <submittedName>
        <fullName evidence="1">Uncharacterized protein</fullName>
    </submittedName>
</protein>
<dbReference type="EMBL" id="CP003924">
    <property type="protein sequence ID" value="AGS33526.1"/>
    <property type="molecule type" value="Genomic_DNA"/>
</dbReference>
<sequence>MADGNFITLHEKLNELLAQNSMEDFDESELELNSVSSLHAKADALCAAHGGDPSNLPSETLAQLHPKLDQLLEGNDVATDSENPDTLASVEAKLDAVRAARGGKDA</sequence>
<dbReference type="OrthoDB" id="4409813at2"/>
<evidence type="ECO:0000313" key="1">
    <source>
        <dbReference type="EMBL" id="AGS33526.1"/>
    </source>
</evidence>
<dbReference type="Proteomes" id="UP000015388">
    <property type="component" value="Chromosome"/>
</dbReference>
<proteinExistence type="predicted"/>
<evidence type="ECO:0000313" key="2">
    <source>
        <dbReference type="Proteomes" id="UP000015388"/>
    </source>
</evidence>
<keyword evidence="2" id="KW-1185">Reference proteome</keyword>